<keyword evidence="3" id="KW-0012">Acyltransferase</keyword>
<dbReference type="InterPro" id="IPR023213">
    <property type="entry name" value="CAT-like_dom_sf"/>
</dbReference>
<comment type="similarity">
    <text evidence="1">Belongs to the plant acyltransferase family.</text>
</comment>
<dbReference type="Gene3D" id="3.30.559.10">
    <property type="entry name" value="Chloramphenicol acetyltransferase-like domain"/>
    <property type="match status" value="1"/>
</dbReference>
<evidence type="ECO:0000256" key="3">
    <source>
        <dbReference type="ARBA" id="ARBA00023315"/>
    </source>
</evidence>
<evidence type="ECO:0000256" key="1">
    <source>
        <dbReference type="ARBA" id="ARBA00009861"/>
    </source>
</evidence>
<dbReference type="PANTHER" id="PTHR31623">
    <property type="entry name" value="F21J9.9"/>
    <property type="match status" value="1"/>
</dbReference>
<feature type="compositionally biased region" description="Low complexity" evidence="4">
    <location>
        <begin position="157"/>
        <end position="170"/>
    </location>
</feature>
<accession>A0AAV0HFH1</accession>
<evidence type="ECO:0000256" key="2">
    <source>
        <dbReference type="ARBA" id="ARBA00022679"/>
    </source>
</evidence>
<keyword evidence="2" id="KW-0808">Transferase</keyword>
<sequence>MFPILVRVVLRKKPAAASSSIWSLHRTQLSPPPPSLTSSNHHYHHHKINLTSAETIKPSSPTPAELATFKLSLIDNIVPPIYVPLIFFFDQNPQGERNFDTLKSSLAQTLTRFYPLAGRLSKSVVHCNDEGVPFSTAAVDGDINDSSLADFLRIRSSSSSLSPPNGSRTSNRCRRSPSGPPLSPAAASQSVFARCTRS</sequence>
<evidence type="ECO:0000313" key="5">
    <source>
        <dbReference type="EMBL" id="CAI0384030.1"/>
    </source>
</evidence>
<dbReference type="PANTHER" id="PTHR31623:SF17">
    <property type="entry name" value="F21J9.9"/>
    <property type="match status" value="1"/>
</dbReference>
<evidence type="ECO:0000313" key="6">
    <source>
        <dbReference type="Proteomes" id="UP001154282"/>
    </source>
</evidence>
<gene>
    <name evidence="5" type="ORF">LITE_LOCUS4258</name>
</gene>
<dbReference type="GO" id="GO:0016746">
    <property type="term" value="F:acyltransferase activity"/>
    <property type="evidence" value="ECO:0007669"/>
    <property type="project" value="UniProtKB-KW"/>
</dbReference>
<keyword evidence="6" id="KW-1185">Reference proteome</keyword>
<organism evidence="5 6">
    <name type="scientific">Linum tenue</name>
    <dbReference type="NCBI Taxonomy" id="586396"/>
    <lineage>
        <taxon>Eukaryota</taxon>
        <taxon>Viridiplantae</taxon>
        <taxon>Streptophyta</taxon>
        <taxon>Embryophyta</taxon>
        <taxon>Tracheophyta</taxon>
        <taxon>Spermatophyta</taxon>
        <taxon>Magnoliopsida</taxon>
        <taxon>eudicotyledons</taxon>
        <taxon>Gunneridae</taxon>
        <taxon>Pentapetalae</taxon>
        <taxon>rosids</taxon>
        <taxon>fabids</taxon>
        <taxon>Malpighiales</taxon>
        <taxon>Linaceae</taxon>
        <taxon>Linum</taxon>
    </lineage>
</organism>
<evidence type="ECO:0000256" key="4">
    <source>
        <dbReference type="SAM" id="MobiDB-lite"/>
    </source>
</evidence>
<comment type="caution">
    <text evidence="5">The sequence shown here is derived from an EMBL/GenBank/DDBJ whole genome shotgun (WGS) entry which is preliminary data.</text>
</comment>
<reference evidence="5" key="1">
    <citation type="submission" date="2022-08" db="EMBL/GenBank/DDBJ databases">
        <authorList>
            <person name="Gutierrez-Valencia J."/>
        </authorList>
    </citation>
    <scope>NUCLEOTIDE SEQUENCE</scope>
</reference>
<protein>
    <submittedName>
        <fullName evidence="5">Uncharacterized protein</fullName>
    </submittedName>
</protein>
<dbReference type="Proteomes" id="UP001154282">
    <property type="component" value="Unassembled WGS sequence"/>
</dbReference>
<dbReference type="EMBL" id="CAMGYJ010000002">
    <property type="protein sequence ID" value="CAI0384030.1"/>
    <property type="molecule type" value="Genomic_DNA"/>
</dbReference>
<name>A0AAV0HFH1_9ROSI</name>
<proteinExistence type="inferred from homology"/>
<dbReference type="Pfam" id="PF02458">
    <property type="entry name" value="Transferase"/>
    <property type="match status" value="1"/>
</dbReference>
<feature type="region of interest" description="Disordered" evidence="4">
    <location>
        <begin position="157"/>
        <end position="198"/>
    </location>
</feature>
<dbReference type="AlphaFoldDB" id="A0AAV0HFH1"/>